<dbReference type="InterPro" id="IPR004042">
    <property type="entry name" value="Intein_endonuc_central"/>
</dbReference>
<evidence type="ECO:0000256" key="3">
    <source>
        <dbReference type="ARBA" id="ARBA00015749"/>
    </source>
</evidence>
<evidence type="ECO:0000256" key="5">
    <source>
        <dbReference type="ARBA" id="ARBA00022695"/>
    </source>
</evidence>
<dbReference type="SUPFAM" id="SSF56672">
    <property type="entry name" value="DNA/RNA polymerases"/>
    <property type="match status" value="2"/>
</dbReference>
<name>S0BE01_9VIRU</name>
<evidence type="ECO:0000313" key="14">
    <source>
        <dbReference type="EMBL" id="CCA64445.1"/>
    </source>
</evidence>
<dbReference type="GO" id="GO:0003887">
    <property type="term" value="F:DNA-directed DNA polymerase activity"/>
    <property type="evidence" value="ECO:0007669"/>
    <property type="project" value="UniProtKB-KW"/>
</dbReference>
<dbReference type="GO" id="GO:0006297">
    <property type="term" value="P:nucleotide-excision repair, DNA gap filling"/>
    <property type="evidence" value="ECO:0007669"/>
    <property type="project" value="TreeGrafter"/>
</dbReference>
<dbReference type="SMART" id="SM00486">
    <property type="entry name" value="POLBc"/>
    <property type="match status" value="1"/>
</dbReference>
<dbReference type="SUPFAM" id="SSF55608">
    <property type="entry name" value="Homing endonucleases"/>
    <property type="match status" value="1"/>
</dbReference>
<dbReference type="InterPro" id="IPR036844">
    <property type="entry name" value="Hint_dom_sf"/>
</dbReference>
<keyword evidence="10" id="KW-0238">DNA-binding</keyword>
<dbReference type="InterPro" id="IPR030934">
    <property type="entry name" value="Intein_C"/>
</dbReference>
<evidence type="ECO:0000256" key="2">
    <source>
        <dbReference type="ARBA" id="ARBA00012417"/>
    </source>
</evidence>
<reference evidence="14" key="1">
    <citation type="submission" date="2011-04" db="EMBL/GenBank/DDBJ databases">
        <title>Novel Inteins in Metazoan viruses: characteristics and insertion specificity.</title>
        <authorList>
            <person name="Bigot Y."/>
            <person name="Piegu B."/>
            <person name="Casteret S."/>
            <person name="Gavory F."/>
            <person name="Bideschi D.K."/>
            <person name="Federici B.A."/>
        </authorList>
    </citation>
    <scope>NUCLEOTIDE SEQUENCE</scope>
    <source>
        <strain evidence="14">IIV30</strain>
    </source>
</reference>
<comment type="similarity">
    <text evidence="1">Belongs to the DNA polymerase type-B family.</text>
</comment>
<dbReference type="KEGG" id="vg:18501372"/>
<dbReference type="Gene3D" id="3.10.28.10">
    <property type="entry name" value="Homing endonucleases"/>
    <property type="match status" value="1"/>
</dbReference>
<dbReference type="SUPFAM" id="SSF51294">
    <property type="entry name" value="Hedgehog/intein (Hint) domain"/>
    <property type="match status" value="1"/>
</dbReference>
<organism evidence="14">
    <name type="scientific">Invertebrate iridescent virus 30</name>
    <dbReference type="NCBI Taxonomy" id="345585"/>
    <lineage>
        <taxon>Viruses</taxon>
        <taxon>Varidnaviria</taxon>
        <taxon>Bamfordvirae</taxon>
        <taxon>Nucleocytoviricota</taxon>
        <taxon>Megaviricetes</taxon>
        <taxon>Pimascovirales</taxon>
        <taxon>Pimascovirales incertae sedis</taxon>
        <taxon>Iridoviridae</taxon>
        <taxon>Betairidovirinae</taxon>
        <taxon>Chloriridovirus</taxon>
        <taxon>Chloriridovirus simulium1</taxon>
        <taxon>Invertebrate iridescent virus 22</taxon>
    </lineage>
</organism>
<dbReference type="InterPro" id="IPR042087">
    <property type="entry name" value="DNA_pol_B_thumb"/>
</dbReference>
<dbReference type="InterPro" id="IPR006133">
    <property type="entry name" value="DNA-dir_DNA_pol_B_exonuc"/>
</dbReference>
<reference evidence="15 16" key="2">
    <citation type="submission" date="2013-03" db="EMBL/GenBank/DDBJ databases">
        <title>Genomic and evolutionary features of invertebrate iridoviruse.</title>
        <authorList>
            <person name="Piegu B."/>
            <person name="Guizard S."/>
            <person name="Bideshi D."/>
            <person name="Spears T."/>
            <person name="Federici B."/>
            <person name="Bigot Y."/>
        </authorList>
    </citation>
    <scope>NUCLEOTIDE SEQUENCE [LARGE SCALE GENOMIC DNA]</scope>
</reference>
<dbReference type="RefSeq" id="YP_009010295.1">
    <property type="nucleotide sequence ID" value="NC_023611.1"/>
</dbReference>
<dbReference type="GO" id="GO:0045004">
    <property type="term" value="P:DNA replication proofreading"/>
    <property type="evidence" value="ECO:0007669"/>
    <property type="project" value="TreeGrafter"/>
</dbReference>
<dbReference type="EC" id="2.7.7.7" evidence="2"/>
<dbReference type="PRINTS" id="PR00106">
    <property type="entry name" value="DNAPOLB"/>
</dbReference>
<dbReference type="Gene3D" id="2.170.16.10">
    <property type="entry name" value="Hedgehog/Intein (Hint) domain"/>
    <property type="match status" value="1"/>
</dbReference>
<dbReference type="Gene3D" id="3.30.420.10">
    <property type="entry name" value="Ribonuclease H-like superfamily/Ribonuclease H"/>
    <property type="match status" value="2"/>
</dbReference>
<keyword evidence="6" id="KW-0068">Autocatalytic cleavage</keyword>
<feature type="domain" description="DOD-type homing endonuclease" evidence="13">
    <location>
        <begin position="989"/>
        <end position="1131"/>
    </location>
</feature>
<dbReference type="InterPro" id="IPR027434">
    <property type="entry name" value="Homing_endonucl"/>
</dbReference>
<sequence>MACNTKETEYEFYAYSWHLDEEIQDETFIRAYGFDDQQKNICVSINGFQPFVWVELPTHINWKLGENKERLYLYFNQMFPNVKCTLKFCKKLYGANLKKKGDKYTFKLFPFLMCSSPSFKELKFNLPSKLKTPQRVMGFGNLKFHVHGQDACPRLQLTSKYDLPTAGWIKFKGIEVVCEEDKFTSCDREFLVDLRLCKTQGIKPKDLISRSVKTTIPKPLVLSFDLEVNSEDTITMPKASRPGDVVFQISCIFSRLGSNVYDKYLLSLGDPQKNIVGANILKYSTEQKLLMGFKDLVNKKNPNVVIGYNIFNFDIPYLMDRANHKSIYPLWAQQGFAKNKSGIQREIKWSSSAYKNQEFKFLDCEGRLYIDLLPVVQRDFKLNDYKLKTVSTHFIGETKDDLDPKSIFRCYREGIKTQMLIIVKVGKKHFKLVGVENEDNLKQQNFFDEVTDVFWVENAFSSIEYIRQKIKHLEDESGHFKIKYCDLKYMVVNEAKLNLLQTKHRNSNNYLKIDNLSQKYMSICGKYCIQDSMLVSKLMDKLNVWYSLSEMAVICNVPMITLFTKGQQIKVYSNLYKFCLENKIIPEKDGYTVSENERYVGAYVFVPKPGLYINVVPFDFSALYPSLIIAYNIDYSSCAFDPNIPDELCHVMEWEDHISCKHDPKVIEKNRLTKLIDELTSKKKSDKALISKLRKQRSEITKSLNKNIMCEKRKYRFLKVTNQNPEFKGVLPTIVQSLLDARKETRKEISNLKNKLKEINNEQQTREIETTIDILNQRQLAYKISANSMYGITGVKAGMLPFMPVAMSITYKGREGVKQVSDILQKQYGGELVYGDTDCVASNTPLLIYYKNKIFYKTVDEISQGDWKPINPNKEISTPKEGYKVWSDQGFTKIVNIVRCKPIESLSQITTHIGTVVCSDNHSLLTDTLECVTPQEVNIGDNLCVTGLPLPKDTPDKPLYPNKLSSLVIQDYKIPQFEFEGITSNLAFIWGLFMADGSAGIYNYKKRAVLYSWAINKADTDLLERVRQLCEEEYKQDFQILDTIESTGCYKLVQCKPNEEIVEDYIDLFYTKDKLKKIPDIILQAPFQIRQAFFMGFYAGDGSKKDPSICITFKGQIGSAQLYYLMKSIGYQVSINVRNDKPDIYKLTGSSPIKKMRKIPNAIKKKSAYLSPVDYIYDIQTSNHHFAAGIGQIIVHNSNYVSFQHKKFSITELWDYAIKVADEISKLFPPPMKLEFEEAVYTKFLILTKKRYMYQTALRDGTIKPEIGKKGVVLNRRDNSAFIRKTYENVVKIIFENTEDKDKLQSKVITSLLTDVNAMFNHQCSVEDFIITKSTGDYGNIQPQYFLNEKGLHRATLGQYNVPFLTEEIKEEEGIQTPEEETNWYLDKLPAHIQLLEKIKRRGHSRNEGSRLEYVVVETDNLKDKLSAKNETVMYYNKNKGILNLDYLYYLHRLINPIDQILEVIFNLNDFMKNHYNYRVLKKKLTIEINELFSPVYNIEKDWLYLLKESDKYSLIYGSKEYCKSQLLPYHSLVYKTKYVPTQPIDFYAFLKMKYGLTTSLKTQFIFKDNIVFLGNMTESKLIAVIKKECK</sequence>
<evidence type="ECO:0000256" key="7">
    <source>
        <dbReference type="ARBA" id="ARBA00022932"/>
    </source>
</evidence>
<dbReference type="GO" id="GO:0004519">
    <property type="term" value="F:endonuclease activity"/>
    <property type="evidence" value="ECO:0007669"/>
    <property type="project" value="InterPro"/>
</dbReference>
<accession>S0BE01</accession>
<keyword evidence="7" id="KW-0239">DNA-directed DNA polymerase</keyword>
<keyword evidence="4" id="KW-0808">Transferase</keyword>
<dbReference type="GO" id="GO:0006287">
    <property type="term" value="P:base-excision repair, gap-filling"/>
    <property type="evidence" value="ECO:0007669"/>
    <property type="project" value="TreeGrafter"/>
</dbReference>
<evidence type="ECO:0000313" key="15">
    <source>
        <dbReference type="EMBL" id="CCV02196.1"/>
    </source>
</evidence>
<evidence type="ECO:0000256" key="11">
    <source>
        <dbReference type="ARBA" id="ARBA00049244"/>
    </source>
</evidence>
<keyword evidence="9" id="KW-0235">DNA replication</keyword>
<dbReference type="PANTHER" id="PTHR10322">
    <property type="entry name" value="DNA POLYMERASE CATALYTIC SUBUNIT"/>
    <property type="match status" value="1"/>
</dbReference>
<evidence type="ECO:0000313" key="16">
    <source>
        <dbReference type="Proteomes" id="UP000136450"/>
    </source>
</evidence>
<dbReference type="PROSITE" id="PS50819">
    <property type="entry name" value="INTEIN_ENDONUCLEASE"/>
    <property type="match status" value="1"/>
</dbReference>
<dbReference type="SUPFAM" id="SSF53098">
    <property type="entry name" value="Ribonuclease H-like"/>
    <property type="match status" value="2"/>
</dbReference>
<evidence type="ECO:0000256" key="4">
    <source>
        <dbReference type="ARBA" id="ARBA00022679"/>
    </source>
</evidence>
<dbReference type="Gene3D" id="1.10.132.60">
    <property type="entry name" value="DNA polymerase family B, C-terminal domain"/>
    <property type="match status" value="1"/>
</dbReference>
<keyword evidence="9" id="KW-1194">Viral DNA replication</keyword>
<proteinExistence type="inferred from homology"/>
<dbReference type="Gene3D" id="1.10.287.690">
    <property type="entry name" value="Helix hairpin bin"/>
    <property type="match status" value="1"/>
</dbReference>
<protein>
    <recommendedName>
        <fullName evidence="3">DNA polymerase</fullName>
        <ecNumber evidence="2">2.7.7.7</ecNumber>
    </recommendedName>
</protein>
<dbReference type="InterPro" id="IPR012337">
    <property type="entry name" value="RNaseH-like_sf"/>
</dbReference>
<dbReference type="PANTHER" id="PTHR10322:SF23">
    <property type="entry name" value="DNA POLYMERASE DELTA CATALYTIC SUBUNIT"/>
    <property type="match status" value="1"/>
</dbReference>
<dbReference type="GO" id="GO:0000166">
    <property type="term" value="F:nucleotide binding"/>
    <property type="evidence" value="ECO:0007669"/>
    <property type="project" value="InterPro"/>
</dbReference>
<dbReference type="InterPro" id="IPR006134">
    <property type="entry name" value="DNA-dir_DNA_pol_B_multi_dom"/>
</dbReference>
<evidence type="ECO:0000256" key="1">
    <source>
        <dbReference type="ARBA" id="ARBA00005755"/>
    </source>
</evidence>
<dbReference type="InterPro" id="IPR006172">
    <property type="entry name" value="DNA-dir_DNA_pol_B"/>
</dbReference>
<evidence type="ECO:0000256" key="8">
    <source>
        <dbReference type="ARBA" id="ARBA00023000"/>
    </source>
</evidence>
<keyword evidence="8" id="KW-0651">Protein splicing</keyword>
<dbReference type="GO" id="GO:0008296">
    <property type="term" value="F:3'-5'-DNA exonuclease activity"/>
    <property type="evidence" value="ECO:0007669"/>
    <property type="project" value="TreeGrafter"/>
</dbReference>
<keyword evidence="12" id="KW-0175">Coiled coil</keyword>
<evidence type="ECO:0000256" key="9">
    <source>
        <dbReference type="ARBA" id="ARBA00023109"/>
    </source>
</evidence>
<comment type="catalytic activity">
    <reaction evidence="11">
        <text>DNA(n) + a 2'-deoxyribonucleoside 5'-triphosphate = DNA(n+1) + diphosphate</text>
        <dbReference type="Rhea" id="RHEA:22508"/>
        <dbReference type="Rhea" id="RHEA-COMP:17339"/>
        <dbReference type="Rhea" id="RHEA-COMP:17340"/>
        <dbReference type="ChEBI" id="CHEBI:33019"/>
        <dbReference type="ChEBI" id="CHEBI:61560"/>
        <dbReference type="ChEBI" id="CHEBI:173112"/>
        <dbReference type="EC" id="2.7.7.7"/>
    </reaction>
</comment>
<evidence type="ECO:0000256" key="12">
    <source>
        <dbReference type="SAM" id="Coils"/>
    </source>
</evidence>
<dbReference type="InterPro" id="IPR023211">
    <property type="entry name" value="DNA_pol_palm_dom_sf"/>
</dbReference>
<evidence type="ECO:0000256" key="6">
    <source>
        <dbReference type="ARBA" id="ARBA00022813"/>
    </source>
</evidence>
<dbReference type="EMBL" id="FR851341">
    <property type="protein sequence ID" value="CCA64445.1"/>
    <property type="molecule type" value="Genomic_DNA"/>
</dbReference>
<dbReference type="Pfam" id="PF03104">
    <property type="entry name" value="DNA_pol_B_exo1"/>
    <property type="match status" value="1"/>
</dbReference>
<dbReference type="EMBL" id="HF920636">
    <property type="protein sequence ID" value="CCV02196.1"/>
    <property type="molecule type" value="Genomic_DNA"/>
</dbReference>
<dbReference type="Proteomes" id="UP000136450">
    <property type="component" value="Segment"/>
</dbReference>
<evidence type="ECO:0000256" key="10">
    <source>
        <dbReference type="ARBA" id="ARBA00023125"/>
    </source>
</evidence>
<dbReference type="PROSITE" id="PS50818">
    <property type="entry name" value="INTEIN_C_TER"/>
    <property type="match status" value="1"/>
</dbReference>
<dbReference type="InterPro" id="IPR043502">
    <property type="entry name" value="DNA/RNA_pol_sf"/>
</dbReference>
<dbReference type="Pfam" id="PF00136">
    <property type="entry name" value="DNA_pol_B"/>
    <property type="match status" value="3"/>
</dbReference>
<dbReference type="InterPro" id="IPR050240">
    <property type="entry name" value="DNA_pol_type-B"/>
</dbReference>
<keyword evidence="5" id="KW-0548">Nucleotidyltransferase</keyword>
<dbReference type="GO" id="GO:0039693">
    <property type="term" value="P:viral DNA genome replication"/>
    <property type="evidence" value="ECO:0007669"/>
    <property type="project" value="UniProtKB-KW"/>
</dbReference>
<dbReference type="GeneID" id="18501372"/>
<dbReference type="GO" id="GO:0003677">
    <property type="term" value="F:DNA binding"/>
    <property type="evidence" value="ECO:0007669"/>
    <property type="project" value="UniProtKB-KW"/>
</dbReference>
<dbReference type="Gene3D" id="3.90.1600.10">
    <property type="entry name" value="Palm domain of DNA polymerase"/>
    <property type="match status" value="2"/>
</dbReference>
<gene>
    <name evidence="14" type="primary">Dpol</name>
    <name evidence="15" type="synonym">001R</name>
    <name evidence="15" type="ORF">IIV30_001R</name>
</gene>
<dbReference type="InterPro" id="IPR036397">
    <property type="entry name" value="RNaseH_sf"/>
</dbReference>
<feature type="coiled-coil region" evidence="12">
    <location>
        <begin position="735"/>
        <end position="769"/>
    </location>
</feature>
<evidence type="ECO:0000259" key="13">
    <source>
        <dbReference type="PROSITE" id="PS50819"/>
    </source>
</evidence>